<keyword evidence="4" id="KW-0686">Riboflavin biosynthesis</keyword>
<dbReference type="InterPro" id="IPR036467">
    <property type="entry name" value="LS/RS_sf"/>
</dbReference>
<dbReference type="GO" id="GO:0000906">
    <property type="term" value="F:6,7-dimethyl-8-ribityllumazine synthase activity"/>
    <property type="evidence" value="ECO:0007669"/>
    <property type="project" value="UniProtKB-EC"/>
</dbReference>
<dbReference type="NCBIfam" id="TIGR00114">
    <property type="entry name" value="lumazine-synth"/>
    <property type="match status" value="1"/>
</dbReference>
<name>A0A382ENS8_9ZZZZ</name>
<evidence type="ECO:0000256" key="5">
    <source>
        <dbReference type="ARBA" id="ARBA00022679"/>
    </source>
</evidence>
<protein>
    <recommendedName>
        <fullName evidence="3">6,7-dimethyl-8-ribityllumazine synthase</fullName>
        <ecNumber evidence="3">2.5.1.78</ecNumber>
    </recommendedName>
</protein>
<dbReference type="CDD" id="cd09209">
    <property type="entry name" value="Lumazine_synthase-I"/>
    <property type="match status" value="1"/>
</dbReference>
<comment type="similarity">
    <text evidence="2">Belongs to the DMRL synthase family.</text>
</comment>
<reference evidence="7" key="1">
    <citation type="submission" date="2018-05" db="EMBL/GenBank/DDBJ databases">
        <authorList>
            <person name="Lanie J.A."/>
            <person name="Ng W.-L."/>
            <person name="Kazmierczak K.M."/>
            <person name="Andrzejewski T.M."/>
            <person name="Davidsen T.M."/>
            <person name="Wayne K.J."/>
            <person name="Tettelin H."/>
            <person name="Glass J.I."/>
            <person name="Rusch D."/>
            <person name="Podicherti R."/>
            <person name="Tsui H.-C.T."/>
            <person name="Winkler M.E."/>
        </authorList>
    </citation>
    <scope>NUCLEOTIDE SEQUENCE</scope>
</reference>
<evidence type="ECO:0000313" key="7">
    <source>
        <dbReference type="EMBL" id="SVB51824.1"/>
    </source>
</evidence>
<keyword evidence="5" id="KW-0808">Transferase</keyword>
<dbReference type="GO" id="GO:0009231">
    <property type="term" value="P:riboflavin biosynthetic process"/>
    <property type="evidence" value="ECO:0007669"/>
    <property type="project" value="UniProtKB-UniPathway"/>
</dbReference>
<evidence type="ECO:0000256" key="3">
    <source>
        <dbReference type="ARBA" id="ARBA00012664"/>
    </source>
</evidence>
<accession>A0A382ENS8</accession>
<dbReference type="EC" id="2.5.1.78" evidence="3"/>
<dbReference type="Gene3D" id="3.40.50.960">
    <property type="entry name" value="Lumazine/riboflavin synthase"/>
    <property type="match status" value="1"/>
</dbReference>
<dbReference type="PANTHER" id="PTHR21058:SF0">
    <property type="entry name" value="6,7-DIMETHYL-8-RIBITYLLUMAZINE SYNTHASE"/>
    <property type="match status" value="1"/>
</dbReference>
<comment type="pathway">
    <text evidence="1">Cofactor biosynthesis; riboflavin biosynthesis; riboflavin from 2-hydroxy-3-oxobutyl phosphate and 5-amino-6-(D-ribitylamino)uracil: step 1/2.</text>
</comment>
<dbReference type="InterPro" id="IPR034964">
    <property type="entry name" value="LS"/>
</dbReference>
<sequence>MVCGAETTLEKADQLIERIAVPGVFEIPTAIKFAWDDIRFDGCVTLGCVIRGETDHYDHICREVSRALMDLSIELKIPHGFGIITCENREQAWERANIKQKNIGARAANACLRMIEIRATNSG</sequence>
<proteinExistence type="inferred from homology"/>
<dbReference type="GO" id="GO:0009349">
    <property type="term" value="C:riboflavin synthase complex"/>
    <property type="evidence" value="ECO:0007669"/>
    <property type="project" value="InterPro"/>
</dbReference>
<dbReference type="PANTHER" id="PTHR21058">
    <property type="entry name" value="6,7-DIMETHYL-8-RIBITYLLUMAZINE SYNTHASE DMRL SYNTHASE LUMAZINE SYNTHASE"/>
    <property type="match status" value="1"/>
</dbReference>
<evidence type="ECO:0000256" key="2">
    <source>
        <dbReference type="ARBA" id="ARBA00007424"/>
    </source>
</evidence>
<evidence type="ECO:0000256" key="4">
    <source>
        <dbReference type="ARBA" id="ARBA00022619"/>
    </source>
</evidence>
<comment type="catalytic activity">
    <reaction evidence="6">
        <text>(2S)-2-hydroxy-3-oxobutyl phosphate + 5-amino-6-(D-ribitylamino)uracil = 6,7-dimethyl-8-(1-D-ribityl)lumazine + phosphate + 2 H2O + H(+)</text>
        <dbReference type="Rhea" id="RHEA:26152"/>
        <dbReference type="ChEBI" id="CHEBI:15377"/>
        <dbReference type="ChEBI" id="CHEBI:15378"/>
        <dbReference type="ChEBI" id="CHEBI:15934"/>
        <dbReference type="ChEBI" id="CHEBI:43474"/>
        <dbReference type="ChEBI" id="CHEBI:58201"/>
        <dbReference type="ChEBI" id="CHEBI:58830"/>
        <dbReference type="EC" id="2.5.1.78"/>
    </reaction>
</comment>
<dbReference type="Pfam" id="PF00885">
    <property type="entry name" value="DMRL_synthase"/>
    <property type="match status" value="1"/>
</dbReference>
<evidence type="ECO:0000256" key="1">
    <source>
        <dbReference type="ARBA" id="ARBA00004917"/>
    </source>
</evidence>
<dbReference type="UniPathway" id="UPA00275">
    <property type="reaction ID" value="UER00404"/>
</dbReference>
<dbReference type="InterPro" id="IPR002180">
    <property type="entry name" value="LS/RS"/>
</dbReference>
<dbReference type="GO" id="GO:0005829">
    <property type="term" value="C:cytosol"/>
    <property type="evidence" value="ECO:0007669"/>
    <property type="project" value="TreeGrafter"/>
</dbReference>
<gene>
    <name evidence="7" type="ORF">METZ01_LOCUS204678</name>
</gene>
<dbReference type="EMBL" id="UINC01045269">
    <property type="protein sequence ID" value="SVB51824.1"/>
    <property type="molecule type" value="Genomic_DNA"/>
</dbReference>
<evidence type="ECO:0000256" key="6">
    <source>
        <dbReference type="ARBA" id="ARBA00048785"/>
    </source>
</evidence>
<dbReference type="AlphaFoldDB" id="A0A382ENS8"/>
<organism evidence="7">
    <name type="scientific">marine metagenome</name>
    <dbReference type="NCBI Taxonomy" id="408172"/>
    <lineage>
        <taxon>unclassified sequences</taxon>
        <taxon>metagenomes</taxon>
        <taxon>ecological metagenomes</taxon>
    </lineage>
</organism>
<dbReference type="SUPFAM" id="SSF52121">
    <property type="entry name" value="Lumazine synthase"/>
    <property type="match status" value="1"/>
</dbReference>